<dbReference type="SUPFAM" id="SSF48439">
    <property type="entry name" value="Protein prenylyltransferase"/>
    <property type="match status" value="1"/>
</dbReference>
<dbReference type="InterPro" id="IPR019734">
    <property type="entry name" value="TPR_rpt"/>
</dbReference>
<reference evidence="5" key="1">
    <citation type="submission" date="2021-02" db="EMBL/GenBank/DDBJ databases">
        <authorList>
            <person name="Nowell W R."/>
        </authorList>
    </citation>
    <scope>NUCLEOTIDE SEQUENCE</scope>
</reference>
<evidence type="ECO:0000313" key="6">
    <source>
        <dbReference type="Proteomes" id="UP000663845"/>
    </source>
</evidence>
<dbReference type="Proteomes" id="UP000663845">
    <property type="component" value="Unassembled WGS sequence"/>
</dbReference>
<dbReference type="Gene3D" id="1.25.40.10">
    <property type="entry name" value="Tetratricopeptide repeat domain"/>
    <property type="match status" value="2"/>
</dbReference>
<dbReference type="InterPro" id="IPR038645">
    <property type="entry name" value="TTC5_OB_sf"/>
</dbReference>
<feature type="non-terminal residue" evidence="5">
    <location>
        <position position="379"/>
    </location>
</feature>
<feature type="repeat" description="TPR" evidence="3">
    <location>
        <begin position="180"/>
        <end position="213"/>
    </location>
</feature>
<evidence type="ECO:0000256" key="2">
    <source>
        <dbReference type="ARBA" id="ARBA00022803"/>
    </source>
</evidence>
<dbReference type="SMART" id="SM00028">
    <property type="entry name" value="TPR"/>
    <property type="match status" value="2"/>
</dbReference>
<evidence type="ECO:0000313" key="5">
    <source>
        <dbReference type="EMBL" id="CAF1505788.1"/>
    </source>
</evidence>
<feature type="domain" description="Tetratricopeptide repeat protein 5 OB fold" evidence="4">
    <location>
        <begin position="261"/>
        <end position="369"/>
    </location>
</feature>
<keyword evidence="2 3" id="KW-0802">TPR repeat</keyword>
<dbReference type="InterPro" id="IPR032076">
    <property type="entry name" value="TTC5_OB"/>
</dbReference>
<dbReference type="PANTHER" id="PTHR22904">
    <property type="entry name" value="TPR REPEAT CONTAINING PROTEIN"/>
    <property type="match status" value="1"/>
</dbReference>
<comment type="caution">
    <text evidence="5">The sequence shown here is derived from an EMBL/GenBank/DDBJ whole genome shotgun (WGS) entry which is preliminary data.</text>
</comment>
<dbReference type="Gene3D" id="2.40.50.550">
    <property type="match status" value="1"/>
</dbReference>
<dbReference type="AlphaFoldDB" id="A0A815TIT7"/>
<sequence>YVCFYFMVENHPKNLKQAFSAYNLALKDPASESDGDLHYSRGVALQYHEDYADALASYEHALELDSENEDARNNQDQLLSYLRTITDLIACKGRIKPKKFKTLISVLNETPPINNNVVPLEFLRSGENENVDVKDGASWYTLANSYVCFYFMVENHPKNLKQAFSAYNLALKDPASESDGDLHYSRGVALQYHEDYADALASYEHALELDSENEDARNNQDQLLSYLRTITDLIACKGRIKPKKFKTLISVLNETPPINNNVVPLEFLRSGENENVTYRGTVVASLGVQDVKLMFILVDTEERCVLVTVYYVDISTSVSLGDIIEIPKPVYRLMNIEWRKEKFSIPSLRVDSPKNLKINGKDWPMNTYAPPAISLKVKF</sequence>
<dbReference type="EMBL" id="CAJNOG010002454">
    <property type="protein sequence ID" value="CAF1505788.1"/>
    <property type="molecule type" value="Genomic_DNA"/>
</dbReference>
<dbReference type="GO" id="GO:0051879">
    <property type="term" value="F:Hsp90 protein binding"/>
    <property type="evidence" value="ECO:0007669"/>
    <property type="project" value="TreeGrafter"/>
</dbReference>
<dbReference type="InterPro" id="IPR013105">
    <property type="entry name" value="TPR_2"/>
</dbReference>
<dbReference type="PANTHER" id="PTHR22904:SF523">
    <property type="entry name" value="STRESS-INDUCED-PHOSPHOPROTEIN 1"/>
    <property type="match status" value="1"/>
</dbReference>
<feature type="repeat" description="TPR" evidence="3">
    <location>
        <begin position="35"/>
        <end position="68"/>
    </location>
</feature>
<accession>A0A815TIT7</accession>
<dbReference type="PROSITE" id="PS50005">
    <property type="entry name" value="TPR"/>
    <property type="match status" value="2"/>
</dbReference>
<evidence type="ECO:0000256" key="3">
    <source>
        <dbReference type="PROSITE-ProRule" id="PRU00339"/>
    </source>
</evidence>
<organism evidence="5 6">
    <name type="scientific">Adineta steineri</name>
    <dbReference type="NCBI Taxonomy" id="433720"/>
    <lineage>
        <taxon>Eukaryota</taxon>
        <taxon>Metazoa</taxon>
        <taxon>Spiralia</taxon>
        <taxon>Gnathifera</taxon>
        <taxon>Rotifera</taxon>
        <taxon>Eurotatoria</taxon>
        <taxon>Bdelloidea</taxon>
        <taxon>Adinetida</taxon>
        <taxon>Adinetidae</taxon>
        <taxon>Adineta</taxon>
    </lineage>
</organism>
<dbReference type="InterPro" id="IPR011990">
    <property type="entry name" value="TPR-like_helical_dom_sf"/>
</dbReference>
<evidence type="ECO:0000256" key="1">
    <source>
        <dbReference type="ARBA" id="ARBA00022737"/>
    </source>
</evidence>
<proteinExistence type="predicted"/>
<name>A0A815TIT7_9BILA</name>
<protein>
    <recommendedName>
        <fullName evidence="4">Tetratricopeptide repeat protein 5 OB fold domain-containing protein</fullName>
    </recommendedName>
</protein>
<evidence type="ECO:0000259" key="4">
    <source>
        <dbReference type="Pfam" id="PF16669"/>
    </source>
</evidence>
<gene>
    <name evidence="5" type="ORF">JYZ213_LOCUS43747</name>
</gene>
<keyword evidence="1" id="KW-0677">Repeat</keyword>
<dbReference type="Pfam" id="PF07719">
    <property type="entry name" value="TPR_2"/>
    <property type="match status" value="2"/>
</dbReference>
<dbReference type="Pfam" id="PF16669">
    <property type="entry name" value="TTC5_OB"/>
    <property type="match status" value="1"/>
</dbReference>